<feature type="signal peptide" evidence="8">
    <location>
        <begin position="1"/>
        <end position="28"/>
    </location>
</feature>
<comment type="subunit">
    <text evidence="8">Part of the Bam complex.</text>
</comment>
<dbReference type="Pfam" id="PF01103">
    <property type="entry name" value="Omp85"/>
    <property type="match status" value="1"/>
</dbReference>
<dbReference type="PIRSF" id="PIRSF006076">
    <property type="entry name" value="OM_assembly_OMP85"/>
    <property type="match status" value="1"/>
</dbReference>
<evidence type="ECO:0000256" key="8">
    <source>
        <dbReference type="HAMAP-Rule" id="MF_01430"/>
    </source>
</evidence>
<evidence type="ECO:0000256" key="7">
    <source>
        <dbReference type="ARBA" id="ARBA00023237"/>
    </source>
</evidence>
<evidence type="ECO:0000256" key="5">
    <source>
        <dbReference type="ARBA" id="ARBA00022737"/>
    </source>
</evidence>
<gene>
    <name evidence="8" type="primary">bamA</name>
    <name evidence="11" type="ORF">J2W31_003085</name>
</gene>
<feature type="chain" id="PRO_5043072897" description="Outer membrane protein assembly factor BamA" evidence="8">
    <location>
        <begin position="29"/>
        <end position="818"/>
    </location>
</feature>
<dbReference type="InterPro" id="IPR010827">
    <property type="entry name" value="BamA/TamA_POTRA"/>
</dbReference>
<feature type="domain" description="POTRA" evidence="10">
    <location>
        <begin position="32"/>
        <end position="99"/>
    </location>
</feature>
<dbReference type="PROSITE" id="PS51779">
    <property type="entry name" value="POTRA"/>
    <property type="match status" value="5"/>
</dbReference>
<organism evidence="11 12">
    <name type="scientific">Variovorax boronicumulans</name>
    <dbReference type="NCBI Taxonomy" id="436515"/>
    <lineage>
        <taxon>Bacteria</taxon>
        <taxon>Pseudomonadati</taxon>
        <taxon>Pseudomonadota</taxon>
        <taxon>Betaproteobacteria</taxon>
        <taxon>Burkholderiales</taxon>
        <taxon>Comamonadaceae</taxon>
        <taxon>Variovorax</taxon>
    </lineage>
</organism>
<evidence type="ECO:0000259" key="10">
    <source>
        <dbReference type="PROSITE" id="PS51779"/>
    </source>
</evidence>
<keyword evidence="6 8" id="KW-0472">Membrane</keyword>
<dbReference type="Gene3D" id="2.40.160.50">
    <property type="entry name" value="membrane protein fhac: a member of the omp85/tpsb transporter family"/>
    <property type="match status" value="1"/>
</dbReference>
<protein>
    <recommendedName>
        <fullName evidence="8 9">Outer membrane protein assembly factor BamA</fullName>
    </recommendedName>
</protein>
<feature type="domain" description="POTRA" evidence="10">
    <location>
        <begin position="355"/>
        <end position="429"/>
    </location>
</feature>
<dbReference type="RefSeq" id="WP_306876689.1">
    <property type="nucleotide sequence ID" value="NZ_JAUSRD010000006.1"/>
</dbReference>
<evidence type="ECO:0000256" key="6">
    <source>
        <dbReference type="ARBA" id="ARBA00023136"/>
    </source>
</evidence>
<comment type="subcellular location">
    <subcellularLocation>
        <location evidence="8">Cell outer membrane</location>
    </subcellularLocation>
    <subcellularLocation>
        <location evidence="1">Membrane</location>
    </subcellularLocation>
</comment>
<evidence type="ECO:0000256" key="3">
    <source>
        <dbReference type="ARBA" id="ARBA00022692"/>
    </source>
</evidence>
<comment type="similarity">
    <text evidence="8">Belongs to the BamA family.</text>
</comment>
<comment type="function">
    <text evidence="8">Part of the outer membrane protein assembly complex, which is involved in assembly and insertion of beta-barrel proteins into the outer membrane.</text>
</comment>
<evidence type="ECO:0000256" key="1">
    <source>
        <dbReference type="ARBA" id="ARBA00004370"/>
    </source>
</evidence>
<evidence type="ECO:0000256" key="9">
    <source>
        <dbReference type="NCBIfam" id="TIGR03303"/>
    </source>
</evidence>
<dbReference type="AlphaFoldDB" id="A0AAW8CYR9"/>
<dbReference type="PANTHER" id="PTHR12815:SF23">
    <property type="entry name" value="OUTER MEMBRANE PROTEIN ASSEMBLY FACTOR BAMA"/>
    <property type="match status" value="1"/>
</dbReference>
<dbReference type="GO" id="GO:0043165">
    <property type="term" value="P:Gram-negative-bacterium-type cell outer membrane assembly"/>
    <property type="evidence" value="ECO:0007669"/>
    <property type="project" value="UniProtKB-UniRule"/>
</dbReference>
<sequence precursor="true">MNKNSNRFRLRSVVAVVASALAATAAWAVEPFTVRDIRVEGLQRVEAGTIFASLPLRVGDTYSDERGSAAIRALFDLGLFKDVRIDVNGNVLVVIVEERPTIADVDFVGTKEFDKAALQKALREIGLTDGRPYDKALADRAEQELKRQYVSRSLYNAQVVTTVTPIERNRVNLTFTVTEGDSARIREVHIVGSKAFSESTLLSLFDQDSGGFMSWYTKSNQYSRAKLNADLETLRSYYITRGYLEFRIDSTQVAISPDRKDLTVTVNITEGEKFVVAGVKLNGNYLGRDDEFKSLITIKPGEPYNGELVTETTKAFSDYFGTFGYAFARVQAVPDIDRVNNRVTLTLQAEPSRRVYVRRVSVGGNNKTRDEVIRREFRQFEASWYDGDKIKVSRDRVDRLGFFTEVNVETQEVPGSPDQVDLTVNVAEKPTGSLQLGAGYSSAEKVALTFGISQENVFGSGNFLGVQVNTSKYNRTISLTTTDPYFTKDGISRTISVYHTTTRPYSQTTDGDYKLVNQGASIRFGVPFSELDTVFFGIGLERYAFDPNSSTALSGLYTPKSYLRYFQCRTNAAGEGLWPAGWIVTGCDQKSVWGLPLTIGWGRDSRDSALVPTTGVMQRANLELGAGGDMQYIKTSYQYQQFFAINKQYTFAINGDVGYAKALGSKVYPIFKNFYAGGLGSVRGFEQNSLGPRDVPLIGQTDGAPLGGTKKAVFNAELSTPFPGAGNDRTLRLYGFFDVGNVFGSRAPGLTDEQYKAQKKLRASVGLGISWISPLGPLRLAYAFPIKSQKEVLDPATGFVVIPKDRIQRLQFQIGTSF</sequence>
<comment type="caution">
    <text evidence="11">The sequence shown here is derived from an EMBL/GenBank/DDBJ whole genome shotgun (WGS) entry which is preliminary data.</text>
</comment>
<feature type="domain" description="POTRA" evidence="10">
    <location>
        <begin position="183"/>
        <end position="271"/>
    </location>
</feature>
<keyword evidence="3 8" id="KW-0812">Transmembrane</keyword>
<dbReference type="EMBL" id="JAUSRD010000006">
    <property type="protein sequence ID" value="MDP9893970.1"/>
    <property type="molecule type" value="Genomic_DNA"/>
</dbReference>
<feature type="domain" description="POTRA" evidence="10">
    <location>
        <begin position="100"/>
        <end position="180"/>
    </location>
</feature>
<evidence type="ECO:0000313" key="11">
    <source>
        <dbReference type="EMBL" id="MDP9893970.1"/>
    </source>
</evidence>
<evidence type="ECO:0000256" key="2">
    <source>
        <dbReference type="ARBA" id="ARBA00022452"/>
    </source>
</evidence>
<dbReference type="HAMAP" id="MF_01430">
    <property type="entry name" value="OM_assembly_BamA"/>
    <property type="match status" value="1"/>
</dbReference>
<proteinExistence type="inferred from homology"/>
<keyword evidence="5 8" id="KW-0677">Repeat</keyword>
<dbReference type="InterPro" id="IPR023707">
    <property type="entry name" value="OM_assembly_BamA"/>
</dbReference>
<accession>A0AAW8CYR9</accession>
<dbReference type="GO" id="GO:0009279">
    <property type="term" value="C:cell outer membrane"/>
    <property type="evidence" value="ECO:0007669"/>
    <property type="project" value="UniProtKB-SubCell"/>
</dbReference>
<evidence type="ECO:0000256" key="4">
    <source>
        <dbReference type="ARBA" id="ARBA00022729"/>
    </source>
</evidence>
<keyword evidence="2 8" id="KW-1134">Transmembrane beta strand</keyword>
<dbReference type="InterPro" id="IPR034746">
    <property type="entry name" value="POTRA"/>
</dbReference>
<dbReference type="NCBIfam" id="TIGR03303">
    <property type="entry name" value="OM_YaeT"/>
    <property type="match status" value="1"/>
</dbReference>
<feature type="domain" description="POTRA" evidence="10">
    <location>
        <begin position="274"/>
        <end position="350"/>
    </location>
</feature>
<name>A0AAW8CYR9_9BURK</name>
<keyword evidence="4 8" id="KW-0732">Signal</keyword>
<dbReference type="Pfam" id="PF07244">
    <property type="entry name" value="POTRA"/>
    <property type="match status" value="5"/>
</dbReference>
<dbReference type="Proteomes" id="UP001242045">
    <property type="component" value="Unassembled WGS sequence"/>
</dbReference>
<dbReference type="Gene3D" id="3.10.20.310">
    <property type="entry name" value="membrane protein fhac"/>
    <property type="match status" value="5"/>
</dbReference>
<dbReference type="InterPro" id="IPR000184">
    <property type="entry name" value="Bac_surfAg_D15"/>
</dbReference>
<evidence type="ECO:0000313" key="12">
    <source>
        <dbReference type="Proteomes" id="UP001242045"/>
    </source>
</evidence>
<dbReference type="PANTHER" id="PTHR12815">
    <property type="entry name" value="SORTING AND ASSEMBLY MACHINERY SAMM50 PROTEIN FAMILY MEMBER"/>
    <property type="match status" value="1"/>
</dbReference>
<dbReference type="InterPro" id="IPR039910">
    <property type="entry name" value="D15-like"/>
</dbReference>
<keyword evidence="7 8" id="KW-0998">Cell outer membrane</keyword>
<dbReference type="FunFam" id="3.10.20.310:FF:000003">
    <property type="entry name" value="Outer membrane protein assembly factor BamA"/>
    <property type="match status" value="1"/>
</dbReference>
<dbReference type="GO" id="GO:0051205">
    <property type="term" value="P:protein insertion into membrane"/>
    <property type="evidence" value="ECO:0007669"/>
    <property type="project" value="UniProtKB-UniRule"/>
</dbReference>
<reference evidence="11" key="1">
    <citation type="submission" date="2023-07" db="EMBL/GenBank/DDBJ databases">
        <title>Sorghum-associated microbial communities from plants grown in Nebraska, USA.</title>
        <authorList>
            <person name="Schachtman D."/>
        </authorList>
    </citation>
    <scope>NUCLEOTIDE SEQUENCE</scope>
    <source>
        <strain evidence="11">DS3754</strain>
    </source>
</reference>